<feature type="binding site" evidence="12">
    <location>
        <position position="51"/>
    </location>
    <ligand>
        <name>GTP</name>
        <dbReference type="ChEBI" id="CHEBI:37565"/>
    </ligand>
</feature>
<dbReference type="HAMAP" id="MF_01225_B">
    <property type="entry name" value="MoaA_B"/>
    <property type="match status" value="1"/>
</dbReference>
<dbReference type="PROSITE" id="PS51918">
    <property type="entry name" value="RADICAL_SAM"/>
    <property type="match status" value="1"/>
</dbReference>
<dbReference type="GO" id="GO:0046872">
    <property type="term" value="F:metal ion binding"/>
    <property type="evidence" value="ECO:0007669"/>
    <property type="project" value="UniProtKB-KW"/>
</dbReference>
<gene>
    <name evidence="12" type="primary">moaA</name>
    <name evidence="15" type="ORF">CJ199_10870</name>
</gene>
<feature type="binding site" evidence="12">
    <location>
        <position position="106"/>
    </location>
    <ligand>
        <name>S-adenosyl-L-methionine</name>
        <dbReference type="ChEBI" id="CHEBI:59789"/>
    </ligand>
</feature>
<feature type="binding site" evidence="12">
    <location>
        <position position="236"/>
    </location>
    <ligand>
        <name>S-adenosyl-L-methionine</name>
        <dbReference type="ChEBI" id="CHEBI:59789"/>
    </ligand>
</feature>
<dbReference type="SFLD" id="SFLDG01067">
    <property type="entry name" value="SPASM/twitch_domain_containing"/>
    <property type="match status" value="1"/>
</dbReference>
<dbReference type="InterPro" id="IPR013785">
    <property type="entry name" value="Aldolase_TIM"/>
</dbReference>
<dbReference type="InterPro" id="IPR007197">
    <property type="entry name" value="rSAM"/>
</dbReference>
<dbReference type="InterPro" id="IPR010505">
    <property type="entry name" value="MoaA_twitch"/>
</dbReference>
<feature type="binding site" evidence="12">
    <location>
        <position position="133"/>
    </location>
    <ligand>
        <name>GTP</name>
        <dbReference type="ChEBI" id="CHEBI:37565"/>
    </ligand>
</feature>
<feature type="binding site" evidence="12">
    <location>
        <position position="305"/>
    </location>
    <ligand>
        <name>[4Fe-4S] cluster</name>
        <dbReference type="ChEBI" id="CHEBI:49883"/>
        <label>2</label>
        <note>4Fe-4S-substrate</note>
    </ligand>
</feature>
<feature type="binding site" evidence="12">
    <location>
        <begin position="307"/>
        <end position="309"/>
    </location>
    <ligand>
        <name>GTP</name>
        <dbReference type="ChEBI" id="CHEBI:37565"/>
    </ligand>
</feature>
<dbReference type="Gene3D" id="3.20.20.70">
    <property type="entry name" value="Aldolase class I"/>
    <property type="match status" value="1"/>
</dbReference>
<evidence type="ECO:0000313" key="15">
    <source>
        <dbReference type="EMBL" id="PMD04852.1"/>
    </source>
</evidence>
<feature type="region of interest" description="Disordered" evidence="13">
    <location>
        <begin position="1"/>
        <end position="44"/>
    </location>
</feature>
<dbReference type="UniPathway" id="UPA00344"/>
<keyword evidence="8 12" id="KW-0342">GTP-binding</keyword>
<feature type="binding site" evidence="12">
    <location>
        <position position="319"/>
    </location>
    <ligand>
        <name>[4Fe-4S] cluster</name>
        <dbReference type="ChEBI" id="CHEBI:49883"/>
        <label>2</label>
        <note>4Fe-4S-substrate</note>
    </ligand>
</feature>
<evidence type="ECO:0000256" key="12">
    <source>
        <dbReference type="HAMAP-Rule" id="MF_01225"/>
    </source>
</evidence>
<feature type="binding site" evidence="12">
    <location>
        <position position="302"/>
    </location>
    <ligand>
        <name>[4Fe-4S] cluster</name>
        <dbReference type="ChEBI" id="CHEBI:49883"/>
        <label>2</label>
        <note>4Fe-4S-substrate</note>
    </ligand>
</feature>
<feature type="binding site" evidence="12">
    <location>
        <position position="202"/>
    </location>
    <ligand>
        <name>GTP</name>
        <dbReference type="ChEBI" id="CHEBI:37565"/>
    </ligand>
</feature>
<feature type="compositionally biased region" description="Basic and acidic residues" evidence="13">
    <location>
        <begin position="14"/>
        <end position="32"/>
    </location>
</feature>
<dbReference type="Proteomes" id="UP000235598">
    <property type="component" value="Unassembled WGS sequence"/>
</dbReference>
<evidence type="ECO:0000256" key="13">
    <source>
        <dbReference type="SAM" id="MobiDB-lite"/>
    </source>
</evidence>
<dbReference type="PANTHER" id="PTHR22960:SF0">
    <property type="entry name" value="MOLYBDENUM COFACTOR BIOSYNTHESIS PROTEIN 1"/>
    <property type="match status" value="1"/>
</dbReference>
<evidence type="ECO:0000256" key="4">
    <source>
        <dbReference type="ARBA" id="ARBA00022723"/>
    </source>
</evidence>
<evidence type="ECO:0000256" key="6">
    <source>
        <dbReference type="ARBA" id="ARBA00023004"/>
    </source>
</evidence>
<evidence type="ECO:0000256" key="9">
    <source>
        <dbReference type="ARBA" id="ARBA00023150"/>
    </source>
</evidence>
<feature type="domain" description="Radical SAM core" evidence="14">
    <location>
        <begin position="42"/>
        <end position="276"/>
    </location>
</feature>
<dbReference type="SFLD" id="SFLDG01383">
    <property type="entry name" value="cyclic_pyranopterin_phosphate"/>
    <property type="match status" value="1"/>
</dbReference>
<evidence type="ECO:0000256" key="5">
    <source>
        <dbReference type="ARBA" id="ARBA00022741"/>
    </source>
</evidence>
<dbReference type="PANTHER" id="PTHR22960">
    <property type="entry name" value="MOLYBDOPTERIN COFACTOR SYNTHESIS PROTEIN A"/>
    <property type="match status" value="1"/>
</dbReference>
<feature type="binding site" evidence="12">
    <location>
        <position position="58"/>
    </location>
    <ligand>
        <name>[4Fe-4S] cluster</name>
        <dbReference type="ChEBI" id="CHEBI:49883"/>
        <label>1</label>
        <note>4Fe-4S-S-AdoMet</note>
    </ligand>
</feature>
<evidence type="ECO:0000256" key="10">
    <source>
        <dbReference type="ARBA" id="ARBA00023239"/>
    </source>
</evidence>
<keyword evidence="4 12" id="KW-0479">Metal-binding</keyword>
<evidence type="ECO:0000259" key="14">
    <source>
        <dbReference type="PROSITE" id="PS51918"/>
    </source>
</evidence>
<dbReference type="GO" id="GO:1904047">
    <property type="term" value="F:S-adenosyl-L-methionine binding"/>
    <property type="evidence" value="ECO:0007669"/>
    <property type="project" value="UniProtKB-UniRule"/>
</dbReference>
<dbReference type="GO" id="GO:0061798">
    <property type="term" value="F:GTP 3',8'-cyclase activity"/>
    <property type="evidence" value="ECO:0007669"/>
    <property type="project" value="UniProtKB-UniRule"/>
</dbReference>
<name>A0A2N6VL31_9MICO</name>
<dbReference type="GO" id="GO:0006777">
    <property type="term" value="P:Mo-molybdopterin cofactor biosynthetic process"/>
    <property type="evidence" value="ECO:0007669"/>
    <property type="project" value="UniProtKB-UniRule"/>
</dbReference>
<dbReference type="SFLD" id="SFLDG01386">
    <property type="entry name" value="main_SPASM_domain-containing"/>
    <property type="match status" value="1"/>
</dbReference>
<dbReference type="InterPro" id="IPR058240">
    <property type="entry name" value="rSAM_sf"/>
</dbReference>
<evidence type="ECO:0000256" key="2">
    <source>
        <dbReference type="ARBA" id="ARBA00022485"/>
    </source>
</evidence>
<dbReference type="GO" id="GO:0061799">
    <property type="term" value="F:cyclic pyranopterin monophosphate synthase activity"/>
    <property type="evidence" value="ECO:0007669"/>
    <property type="project" value="TreeGrafter"/>
</dbReference>
<evidence type="ECO:0000256" key="7">
    <source>
        <dbReference type="ARBA" id="ARBA00023014"/>
    </source>
</evidence>
<comment type="similarity">
    <text evidence="12">Belongs to the radical SAM superfamily. MoaA family.</text>
</comment>
<dbReference type="SMART" id="SM00729">
    <property type="entry name" value="Elp3"/>
    <property type="match status" value="1"/>
</dbReference>
<keyword evidence="5 12" id="KW-0547">Nucleotide-binding</keyword>
<proteinExistence type="inferred from homology"/>
<sequence>MNVSLGMPSIRTESVADRASHTRDTLQRRAHDAPTSGPLADTYGRTGTDLRVSLTDLCNLRCTYCMPASGMTFLPKDAVLTAAEVVRLVRVAVDVLGVRELRLTGGEPLLRQDLSHIVASIRGNHPDLPIAMTTNAIGLEKHLSTLHQAGLNRINVSLDTVDPATFAQLSRRAKFSEVMDGLNAALRLRDHTAGDSAPFGVKINSVLMRGVNDHQAVDLAQFGIDHGITVRFIEQMPLDADHGWTRQNMVTAHDIATQLQQRWELRPRAGRGSAPAELFDLVDARGVAGQVGIIASVTRPFCSACTRTRITAEGKIRSCLFSHEEFDLAALLRSGASDDQIAQAWRQAMWLKPKAHGMGEAGLDSDAYEQPNRSMSAIGG</sequence>
<comment type="subunit">
    <text evidence="12">Monomer and homodimer.</text>
</comment>
<accession>A0A2N6VL31</accession>
<dbReference type="GO" id="GO:0051539">
    <property type="term" value="F:4 iron, 4 sulfur cluster binding"/>
    <property type="evidence" value="ECO:0007669"/>
    <property type="project" value="UniProtKB-UniRule"/>
</dbReference>
<dbReference type="InterPro" id="IPR006638">
    <property type="entry name" value="Elp3/MiaA/NifB-like_rSAM"/>
</dbReference>
<dbReference type="AlphaFoldDB" id="A0A2N6VL31"/>
<dbReference type="OrthoDB" id="9763993at2"/>
<feature type="binding site" evidence="12">
    <location>
        <position position="65"/>
    </location>
    <ligand>
        <name>[4Fe-4S] cluster</name>
        <dbReference type="ChEBI" id="CHEBI:49883"/>
        <label>1</label>
        <note>4Fe-4S-S-AdoMet</note>
    </ligand>
</feature>
<comment type="function">
    <text evidence="12">Catalyzes the cyclization of GTP to (8S)-3',8-cyclo-7,8-dihydroguanosine 5'-triphosphate.</text>
</comment>
<keyword evidence="9 12" id="KW-0501">Molybdenum cofactor biosynthesis</keyword>
<feature type="binding site" evidence="12">
    <location>
        <position position="64"/>
    </location>
    <ligand>
        <name>S-adenosyl-L-methionine</name>
        <dbReference type="ChEBI" id="CHEBI:59789"/>
    </ligand>
</feature>
<dbReference type="GO" id="GO:0005525">
    <property type="term" value="F:GTP binding"/>
    <property type="evidence" value="ECO:0007669"/>
    <property type="project" value="UniProtKB-UniRule"/>
</dbReference>
<dbReference type="PROSITE" id="PS01305">
    <property type="entry name" value="MOAA_NIFB_PQQE"/>
    <property type="match status" value="1"/>
</dbReference>
<keyword evidence="10 12" id="KW-0456">Lyase</keyword>
<dbReference type="EMBL" id="PNHK01000004">
    <property type="protein sequence ID" value="PMD04852.1"/>
    <property type="molecule type" value="Genomic_DNA"/>
</dbReference>
<keyword evidence="3 12" id="KW-0949">S-adenosyl-L-methionine</keyword>
<reference evidence="15 16" key="1">
    <citation type="submission" date="2017-09" db="EMBL/GenBank/DDBJ databases">
        <title>Bacterial strain isolated from the female urinary microbiota.</title>
        <authorList>
            <person name="Thomas-White K."/>
            <person name="Kumar N."/>
            <person name="Forster S."/>
            <person name="Putonti C."/>
            <person name="Lawley T."/>
            <person name="Wolfe A.J."/>
        </authorList>
    </citation>
    <scope>NUCLEOTIDE SEQUENCE [LARGE SCALE GENOMIC DNA]</scope>
    <source>
        <strain evidence="15 16">UMB1301</strain>
    </source>
</reference>
<dbReference type="EC" id="4.1.99.22" evidence="1 12"/>
<feature type="binding site" evidence="12">
    <location>
        <position position="62"/>
    </location>
    <ligand>
        <name>[4Fe-4S] cluster</name>
        <dbReference type="ChEBI" id="CHEBI:49883"/>
        <label>1</label>
        <note>4Fe-4S-S-AdoMet</note>
    </ligand>
</feature>
<evidence type="ECO:0000313" key="16">
    <source>
        <dbReference type="Proteomes" id="UP000235598"/>
    </source>
</evidence>
<dbReference type="NCBIfam" id="TIGR02666">
    <property type="entry name" value="moaA"/>
    <property type="match status" value="1"/>
</dbReference>
<dbReference type="InterPro" id="IPR050105">
    <property type="entry name" value="MoCo_biosynth_MoaA/MoaC"/>
</dbReference>
<keyword evidence="6 12" id="KW-0408">Iron</keyword>
<keyword evidence="2 12" id="KW-0004">4Fe-4S</keyword>
<feature type="binding site" evidence="12">
    <location>
        <position position="102"/>
    </location>
    <ligand>
        <name>GTP</name>
        <dbReference type="ChEBI" id="CHEBI:37565"/>
    </ligand>
</feature>
<evidence type="ECO:0000256" key="8">
    <source>
        <dbReference type="ARBA" id="ARBA00023134"/>
    </source>
</evidence>
<keyword evidence="7 12" id="KW-0411">Iron-sulfur</keyword>
<organism evidence="15 16">
    <name type="scientific">Brevibacterium paucivorans</name>
    <dbReference type="NCBI Taxonomy" id="170994"/>
    <lineage>
        <taxon>Bacteria</taxon>
        <taxon>Bacillati</taxon>
        <taxon>Actinomycetota</taxon>
        <taxon>Actinomycetes</taxon>
        <taxon>Micrococcales</taxon>
        <taxon>Brevibacteriaceae</taxon>
        <taxon>Brevibacterium</taxon>
    </lineage>
</organism>
<comment type="caution">
    <text evidence="15">The sequence shown here is derived from an EMBL/GenBank/DDBJ whole genome shotgun (WGS) entry which is preliminary data.</text>
</comment>
<protein>
    <recommendedName>
        <fullName evidence="1 12">GTP 3',8-cyclase</fullName>
        <ecNumber evidence="1 12">4.1.99.22</ecNumber>
    </recommendedName>
    <alternativeName>
        <fullName evidence="12">Molybdenum cofactor biosynthesis protein A</fullName>
    </alternativeName>
</protein>
<dbReference type="SUPFAM" id="SSF102114">
    <property type="entry name" value="Radical SAM enzymes"/>
    <property type="match status" value="1"/>
</dbReference>
<evidence type="ECO:0000256" key="11">
    <source>
        <dbReference type="ARBA" id="ARBA00048697"/>
    </source>
</evidence>
<dbReference type="CDD" id="cd21117">
    <property type="entry name" value="Twitch_MoaA"/>
    <property type="match status" value="1"/>
</dbReference>
<dbReference type="RefSeq" id="WP_102239490.1">
    <property type="nucleotide sequence ID" value="NZ_PNHK01000004.1"/>
</dbReference>
<dbReference type="InterPro" id="IPR000385">
    <property type="entry name" value="MoaA_NifB_PqqE_Fe-S-bd_CS"/>
</dbReference>
<comment type="cofactor">
    <cofactor evidence="12">
        <name>[4Fe-4S] cluster</name>
        <dbReference type="ChEBI" id="CHEBI:49883"/>
    </cofactor>
    <text evidence="12">Binds 2 [4Fe-4S] clusters. Binds 1 [4Fe-4S] cluster coordinated with 3 cysteines and an exchangeable S-adenosyl-L-methionine and 1 [4Fe-4S] cluster coordinated with 3 cysteines and the GTP-derived substrate.</text>
</comment>
<comment type="pathway">
    <text evidence="12">Cofactor biosynthesis; molybdopterin biosynthesis.</text>
</comment>
<feature type="binding site" evidence="12">
    <location>
        <position position="157"/>
    </location>
    <ligand>
        <name>S-adenosyl-L-methionine</name>
        <dbReference type="ChEBI" id="CHEBI:59789"/>
    </ligand>
</feature>
<evidence type="ECO:0000256" key="1">
    <source>
        <dbReference type="ARBA" id="ARBA00012167"/>
    </source>
</evidence>
<dbReference type="Pfam" id="PF06463">
    <property type="entry name" value="Mob_synth_C"/>
    <property type="match status" value="1"/>
</dbReference>
<dbReference type="Pfam" id="PF04055">
    <property type="entry name" value="Radical_SAM"/>
    <property type="match status" value="1"/>
</dbReference>
<evidence type="ECO:0000256" key="3">
    <source>
        <dbReference type="ARBA" id="ARBA00022691"/>
    </source>
</evidence>
<comment type="catalytic activity">
    <reaction evidence="11 12">
        <text>GTP + AH2 + S-adenosyl-L-methionine = (8S)-3',8-cyclo-7,8-dihydroguanosine 5'-triphosphate + 5'-deoxyadenosine + L-methionine + A + H(+)</text>
        <dbReference type="Rhea" id="RHEA:49576"/>
        <dbReference type="ChEBI" id="CHEBI:13193"/>
        <dbReference type="ChEBI" id="CHEBI:15378"/>
        <dbReference type="ChEBI" id="CHEBI:17319"/>
        <dbReference type="ChEBI" id="CHEBI:17499"/>
        <dbReference type="ChEBI" id="CHEBI:37565"/>
        <dbReference type="ChEBI" id="CHEBI:57844"/>
        <dbReference type="ChEBI" id="CHEBI:59789"/>
        <dbReference type="ChEBI" id="CHEBI:131766"/>
        <dbReference type="EC" id="4.1.99.22"/>
    </reaction>
</comment>
<dbReference type="SFLD" id="SFLDS00029">
    <property type="entry name" value="Radical_SAM"/>
    <property type="match status" value="1"/>
</dbReference>
<dbReference type="CDD" id="cd01335">
    <property type="entry name" value="Radical_SAM"/>
    <property type="match status" value="1"/>
</dbReference>
<dbReference type="InterPro" id="IPR040064">
    <property type="entry name" value="MoaA-like"/>
</dbReference>
<dbReference type="InterPro" id="IPR013483">
    <property type="entry name" value="MoaA"/>
</dbReference>